<gene>
    <name evidence="2" type="ORF">K458DRAFT_304717</name>
</gene>
<feature type="compositionally biased region" description="Polar residues" evidence="1">
    <location>
        <begin position="1"/>
        <end position="17"/>
    </location>
</feature>
<protein>
    <recommendedName>
        <fullName evidence="4">C2H2-type domain-containing protein</fullName>
    </recommendedName>
</protein>
<dbReference type="OrthoDB" id="4738706at2759"/>
<proteinExistence type="predicted"/>
<evidence type="ECO:0000313" key="2">
    <source>
        <dbReference type="EMBL" id="KAF2683731.1"/>
    </source>
</evidence>
<accession>A0A6G1J0L1</accession>
<name>A0A6G1J0L1_9PLEO</name>
<keyword evidence="3" id="KW-1185">Reference proteome</keyword>
<evidence type="ECO:0008006" key="4">
    <source>
        <dbReference type="Google" id="ProtNLM"/>
    </source>
</evidence>
<dbReference type="Gene3D" id="3.30.160.60">
    <property type="entry name" value="Classic Zinc Finger"/>
    <property type="match status" value="1"/>
</dbReference>
<feature type="non-terminal residue" evidence="2">
    <location>
        <position position="179"/>
    </location>
</feature>
<dbReference type="SUPFAM" id="SSF57667">
    <property type="entry name" value="beta-beta-alpha zinc fingers"/>
    <property type="match status" value="1"/>
</dbReference>
<evidence type="ECO:0000256" key="1">
    <source>
        <dbReference type="SAM" id="MobiDB-lite"/>
    </source>
</evidence>
<organism evidence="2 3">
    <name type="scientific">Lentithecium fluviatile CBS 122367</name>
    <dbReference type="NCBI Taxonomy" id="1168545"/>
    <lineage>
        <taxon>Eukaryota</taxon>
        <taxon>Fungi</taxon>
        <taxon>Dikarya</taxon>
        <taxon>Ascomycota</taxon>
        <taxon>Pezizomycotina</taxon>
        <taxon>Dothideomycetes</taxon>
        <taxon>Pleosporomycetidae</taxon>
        <taxon>Pleosporales</taxon>
        <taxon>Massarineae</taxon>
        <taxon>Lentitheciaceae</taxon>
        <taxon>Lentithecium</taxon>
    </lineage>
</organism>
<dbReference type="Proteomes" id="UP000799291">
    <property type="component" value="Unassembled WGS sequence"/>
</dbReference>
<dbReference type="InterPro" id="IPR036236">
    <property type="entry name" value="Znf_C2H2_sf"/>
</dbReference>
<sequence>MTTGSTIGSRNSSTRSARSFKPDGTEQPEKGICPLPECGRMFRDLATHMLTHRTERPEKCPIETCEYHKKGFARVYDRVRHTLTHFKGELHCGFCPPPSTDIFFGRCDIFLRHLTSVHGVEQAPLSRRSELYRTGTIKHPRRPLKGQRVATCNLCSEPFDAQGFYEHLRGCVLRQVTRT</sequence>
<evidence type="ECO:0000313" key="3">
    <source>
        <dbReference type="Proteomes" id="UP000799291"/>
    </source>
</evidence>
<feature type="compositionally biased region" description="Basic and acidic residues" evidence="1">
    <location>
        <begin position="20"/>
        <end position="29"/>
    </location>
</feature>
<dbReference type="EMBL" id="MU005583">
    <property type="protein sequence ID" value="KAF2683731.1"/>
    <property type="molecule type" value="Genomic_DNA"/>
</dbReference>
<feature type="region of interest" description="Disordered" evidence="1">
    <location>
        <begin position="1"/>
        <end position="33"/>
    </location>
</feature>
<reference evidence="2" key="1">
    <citation type="journal article" date="2020" name="Stud. Mycol.">
        <title>101 Dothideomycetes genomes: a test case for predicting lifestyles and emergence of pathogens.</title>
        <authorList>
            <person name="Haridas S."/>
            <person name="Albert R."/>
            <person name="Binder M."/>
            <person name="Bloem J."/>
            <person name="Labutti K."/>
            <person name="Salamov A."/>
            <person name="Andreopoulos B."/>
            <person name="Baker S."/>
            <person name="Barry K."/>
            <person name="Bills G."/>
            <person name="Bluhm B."/>
            <person name="Cannon C."/>
            <person name="Castanera R."/>
            <person name="Culley D."/>
            <person name="Daum C."/>
            <person name="Ezra D."/>
            <person name="Gonzalez J."/>
            <person name="Henrissat B."/>
            <person name="Kuo A."/>
            <person name="Liang C."/>
            <person name="Lipzen A."/>
            <person name="Lutzoni F."/>
            <person name="Magnuson J."/>
            <person name="Mondo S."/>
            <person name="Nolan M."/>
            <person name="Ohm R."/>
            <person name="Pangilinan J."/>
            <person name="Park H.-J."/>
            <person name="Ramirez L."/>
            <person name="Alfaro M."/>
            <person name="Sun H."/>
            <person name="Tritt A."/>
            <person name="Yoshinaga Y."/>
            <person name="Zwiers L.-H."/>
            <person name="Turgeon B."/>
            <person name="Goodwin S."/>
            <person name="Spatafora J."/>
            <person name="Crous P."/>
            <person name="Grigoriev I."/>
        </authorList>
    </citation>
    <scope>NUCLEOTIDE SEQUENCE</scope>
    <source>
        <strain evidence="2">CBS 122367</strain>
    </source>
</reference>
<dbReference type="AlphaFoldDB" id="A0A6G1J0L1"/>